<evidence type="ECO:0000256" key="2">
    <source>
        <dbReference type="ARBA" id="ARBA00022485"/>
    </source>
</evidence>
<evidence type="ECO:0000256" key="6">
    <source>
        <dbReference type="ARBA" id="ARBA00023014"/>
    </source>
</evidence>
<comment type="cofactor">
    <cofactor evidence="1">
        <name>[4Fe-4S] cluster</name>
        <dbReference type="ChEBI" id="CHEBI:49883"/>
    </cofactor>
</comment>
<dbReference type="PANTHER" id="PTHR43787:SF3">
    <property type="entry name" value="ARYLSULFATASE REGULATORY PROTEIN"/>
    <property type="match status" value="1"/>
</dbReference>
<sequence length="353" mass="39138">MTGTVLKQASPIDADNLKRARLISDKAFELIILPTEQCNFRCIYCYEDFSIGRMKPEIISGIKALLETRCPNLSYLNLSWFGGEPLVAKDIVLNISEYAMSLASKYSHLHYSGFMTTNAYLLDLNTASALSNVGVKHYQISLDGPREIHDRSRVRADGKSTFDKIWNNLLAIRDSLLPVNILLRIHFTPDTVNYLDPLLEDIKKEFLPDSRFSVFFKGIEHLGGPNDASIQIFSEADKNAAIKILEAKLFGNNLKSPQNAAVPDNPVCYAARPNSLVIRANGKVGKCTVALSDERNHIGTLQPDGKLKLIPGRFAPWIRGIETLDPDTLACPLVSLPTSDEIAVNLQRKALAV</sequence>
<evidence type="ECO:0000313" key="8">
    <source>
        <dbReference type="EMBL" id="AVH79642.1"/>
    </source>
</evidence>
<evidence type="ECO:0000256" key="3">
    <source>
        <dbReference type="ARBA" id="ARBA00022691"/>
    </source>
</evidence>
<evidence type="ECO:0000259" key="7">
    <source>
        <dbReference type="Pfam" id="PF04055"/>
    </source>
</evidence>
<dbReference type="Gene3D" id="3.20.20.70">
    <property type="entry name" value="Aldolase class I"/>
    <property type="match status" value="1"/>
</dbReference>
<dbReference type="InterPro" id="IPR058240">
    <property type="entry name" value="rSAM_sf"/>
</dbReference>
<dbReference type="Pfam" id="PF04055">
    <property type="entry name" value="Radical_SAM"/>
    <property type="match status" value="1"/>
</dbReference>
<name>A0A2P0ZGP9_NOSS8</name>
<proteinExistence type="predicted"/>
<dbReference type="CDD" id="cd01335">
    <property type="entry name" value="Radical_SAM"/>
    <property type="match status" value="1"/>
</dbReference>
<evidence type="ECO:0000256" key="5">
    <source>
        <dbReference type="ARBA" id="ARBA00023004"/>
    </source>
</evidence>
<dbReference type="AlphaFoldDB" id="A0A2P0ZGP9"/>
<organism evidence="8">
    <name type="scientific">Nostoc sp. (strain PCC 8009)</name>
    <dbReference type="NCBI Taxonomy" id="29413"/>
    <lineage>
        <taxon>Bacteria</taxon>
        <taxon>Bacillati</taxon>
        <taxon>Cyanobacteriota</taxon>
        <taxon>Cyanophyceae</taxon>
        <taxon>Nostocales</taxon>
        <taxon>Nostocaceae</taxon>
        <taxon>Nostoc</taxon>
    </lineage>
</organism>
<dbReference type="InterPro" id="IPR013785">
    <property type="entry name" value="Aldolase_TIM"/>
</dbReference>
<dbReference type="SFLD" id="SFLDS00029">
    <property type="entry name" value="Radical_SAM"/>
    <property type="match status" value="1"/>
</dbReference>
<dbReference type="SFLD" id="SFLDG01067">
    <property type="entry name" value="SPASM/twitch_domain_containing"/>
    <property type="match status" value="1"/>
</dbReference>
<dbReference type="EMBL" id="MG373778">
    <property type="protein sequence ID" value="AVH79642.1"/>
    <property type="molecule type" value="Genomic_DNA"/>
</dbReference>
<dbReference type="GO" id="GO:0046872">
    <property type="term" value="F:metal ion binding"/>
    <property type="evidence" value="ECO:0007669"/>
    <property type="project" value="UniProtKB-KW"/>
</dbReference>
<evidence type="ECO:0000256" key="4">
    <source>
        <dbReference type="ARBA" id="ARBA00022723"/>
    </source>
</evidence>
<dbReference type="InterPro" id="IPR007197">
    <property type="entry name" value="rSAM"/>
</dbReference>
<keyword evidence="6" id="KW-0411">Iron-sulfur</keyword>
<dbReference type="GO" id="GO:0003824">
    <property type="term" value="F:catalytic activity"/>
    <property type="evidence" value="ECO:0007669"/>
    <property type="project" value="InterPro"/>
</dbReference>
<dbReference type="SUPFAM" id="SSF102114">
    <property type="entry name" value="Radical SAM enzymes"/>
    <property type="match status" value="1"/>
</dbReference>
<keyword evidence="3" id="KW-0949">S-adenosyl-L-methionine</keyword>
<dbReference type="PANTHER" id="PTHR43787">
    <property type="entry name" value="FEMO COFACTOR BIOSYNTHESIS PROTEIN NIFB-RELATED"/>
    <property type="match status" value="1"/>
</dbReference>
<evidence type="ECO:0000256" key="1">
    <source>
        <dbReference type="ARBA" id="ARBA00001966"/>
    </source>
</evidence>
<feature type="domain" description="Radical SAM core" evidence="7">
    <location>
        <begin position="33"/>
        <end position="191"/>
    </location>
</feature>
<keyword evidence="4" id="KW-0479">Metal-binding</keyword>
<keyword evidence="2" id="KW-0004">4Fe-4S</keyword>
<reference evidence="8" key="1">
    <citation type="journal article" date="2018" name="Science">
        <title>Natural noncanonical protein splicing yields products with diverse ?-amino acid residues.</title>
        <authorList>
            <person name="Morinaka B.I."/>
            <person name="Lakis E."/>
            <person name="Verest M."/>
            <person name="Helf M.J."/>
            <person name="Scalvenzi T."/>
            <person name="Vagstad A.L."/>
            <person name="Sims J."/>
            <person name="Sunagawa S."/>
            <person name="Gugger M."/>
            <person name="Piel J."/>
        </authorList>
    </citation>
    <scope>NUCLEOTIDE SEQUENCE</scope>
    <source>
        <strain evidence="8">PCC 8009</strain>
    </source>
</reference>
<accession>A0A2P0ZGP9</accession>
<dbReference type="GO" id="GO:0051539">
    <property type="term" value="F:4 iron, 4 sulfur cluster binding"/>
    <property type="evidence" value="ECO:0007669"/>
    <property type="project" value="UniProtKB-KW"/>
</dbReference>
<keyword evidence="5" id="KW-0408">Iron</keyword>
<dbReference type="UniPathway" id="UPA00782"/>
<protein>
    <submittedName>
        <fullName evidence="8">Radical SAM domain protein</fullName>
    </submittedName>
</protein>